<feature type="region of interest" description="Disordered" evidence="6">
    <location>
        <begin position="1221"/>
        <end position="1254"/>
    </location>
</feature>
<dbReference type="InterPro" id="IPR003593">
    <property type="entry name" value="AAA+_ATPase"/>
</dbReference>
<keyword evidence="4" id="KW-0067">ATP-binding</keyword>
<evidence type="ECO:0000313" key="9">
    <source>
        <dbReference type="Proteomes" id="UP000019804"/>
    </source>
</evidence>
<organism evidence="8 9">
    <name type="scientific">Aspergillus ruber (strain CBS 135680)</name>
    <dbReference type="NCBI Taxonomy" id="1388766"/>
    <lineage>
        <taxon>Eukaryota</taxon>
        <taxon>Fungi</taxon>
        <taxon>Dikarya</taxon>
        <taxon>Ascomycota</taxon>
        <taxon>Pezizomycotina</taxon>
        <taxon>Eurotiomycetes</taxon>
        <taxon>Eurotiomycetidae</taxon>
        <taxon>Eurotiales</taxon>
        <taxon>Aspergillaceae</taxon>
        <taxon>Aspergillus</taxon>
        <taxon>Aspergillus subgen. Aspergillus</taxon>
    </lineage>
</organism>
<feature type="compositionally biased region" description="Polar residues" evidence="6">
    <location>
        <begin position="2132"/>
        <end position="2149"/>
    </location>
</feature>
<evidence type="ECO:0000256" key="5">
    <source>
        <dbReference type="SAM" id="Coils"/>
    </source>
</evidence>
<dbReference type="InterPro" id="IPR003959">
    <property type="entry name" value="ATPase_AAA_core"/>
</dbReference>
<comment type="similarity">
    <text evidence="1">Belongs to the CbxX/CfxQ family.</text>
</comment>
<dbReference type="InterPro" id="IPR050773">
    <property type="entry name" value="CbxX/CfxQ_RuBisCO_ESX"/>
</dbReference>
<dbReference type="FunFam" id="3.40.50.300:FF:001660">
    <property type="entry name" value="NF-X1 finger and helicase protein, putative"/>
    <property type="match status" value="1"/>
</dbReference>
<dbReference type="Gene3D" id="1.10.8.60">
    <property type="match status" value="2"/>
</dbReference>
<feature type="compositionally biased region" description="Basic and acidic residues" evidence="6">
    <location>
        <begin position="2231"/>
        <end position="2241"/>
    </location>
</feature>
<dbReference type="PANTHER" id="PTHR43392">
    <property type="entry name" value="AAA-TYPE ATPASE FAMILY PROTEIN / ANKYRIN REPEAT FAMILY PROTEIN"/>
    <property type="match status" value="1"/>
</dbReference>
<dbReference type="GO" id="GO:0004386">
    <property type="term" value="F:helicase activity"/>
    <property type="evidence" value="ECO:0007669"/>
    <property type="project" value="InterPro"/>
</dbReference>
<dbReference type="FunFam" id="1.10.8.60:FF:000159">
    <property type="entry name" value="p-loop containing nucleoside triphosphate hydrolase protein"/>
    <property type="match status" value="1"/>
</dbReference>
<evidence type="ECO:0000256" key="1">
    <source>
        <dbReference type="ARBA" id="ARBA00010378"/>
    </source>
</evidence>
<dbReference type="Gene3D" id="3.40.50.300">
    <property type="entry name" value="P-loop containing nucleotide triphosphate hydrolases"/>
    <property type="match status" value="5"/>
</dbReference>
<dbReference type="RefSeq" id="XP_040635733.1">
    <property type="nucleotide sequence ID" value="XM_040784868.1"/>
</dbReference>
<dbReference type="CDD" id="cd17936">
    <property type="entry name" value="EEXXEc_NFX1"/>
    <property type="match status" value="1"/>
</dbReference>
<dbReference type="PRINTS" id="PR00819">
    <property type="entry name" value="CBXCFQXSUPER"/>
</dbReference>
<dbReference type="GeneID" id="63699992"/>
<feature type="domain" description="AAA+ ATPase" evidence="7">
    <location>
        <begin position="1312"/>
        <end position="1447"/>
    </location>
</feature>
<keyword evidence="3" id="KW-0347">Helicase</keyword>
<dbReference type="Pfam" id="PF00004">
    <property type="entry name" value="AAA"/>
    <property type="match status" value="3"/>
</dbReference>
<dbReference type="InterPro" id="IPR041627">
    <property type="entry name" value="AAA_lid_6"/>
</dbReference>
<keyword evidence="9" id="KW-1185">Reference proteome</keyword>
<feature type="compositionally biased region" description="Basic and acidic residues" evidence="6">
    <location>
        <begin position="2182"/>
        <end position="2194"/>
    </location>
</feature>
<dbReference type="OrthoDB" id="2423195at2759"/>
<evidence type="ECO:0000256" key="3">
    <source>
        <dbReference type="ARBA" id="ARBA00022806"/>
    </source>
</evidence>
<dbReference type="FunFam" id="3.40.50.300:FF:000216">
    <property type="entry name" value="Type VII secretion ATPase EccA"/>
    <property type="match status" value="3"/>
</dbReference>
<accession>A0A017S7E0</accession>
<evidence type="ECO:0000256" key="2">
    <source>
        <dbReference type="ARBA" id="ARBA00022741"/>
    </source>
</evidence>
<keyword evidence="2" id="KW-0547">Nucleotide-binding</keyword>
<dbReference type="EMBL" id="KK088439">
    <property type="protein sequence ID" value="EYE92045.1"/>
    <property type="molecule type" value="Genomic_DNA"/>
</dbReference>
<dbReference type="Pfam" id="PF13087">
    <property type="entry name" value="AAA_12"/>
    <property type="match status" value="1"/>
</dbReference>
<feature type="region of interest" description="Disordered" evidence="6">
    <location>
        <begin position="2131"/>
        <end position="2241"/>
    </location>
</feature>
<dbReference type="InterPro" id="IPR041677">
    <property type="entry name" value="DNA2/NAM7_AAA_11"/>
</dbReference>
<name>A0A017S7E0_ASPRC</name>
<keyword evidence="3" id="KW-0378">Hydrolase</keyword>
<dbReference type="GO" id="GO:0016887">
    <property type="term" value="F:ATP hydrolysis activity"/>
    <property type="evidence" value="ECO:0007669"/>
    <property type="project" value="InterPro"/>
</dbReference>
<dbReference type="STRING" id="1388766.A0A017S7E0"/>
<dbReference type="InterPro" id="IPR041679">
    <property type="entry name" value="DNA2/NAM7-like_C"/>
</dbReference>
<dbReference type="SMART" id="SM00382">
    <property type="entry name" value="AAA"/>
    <property type="match status" value="4"/>
</dbReference>
<reference evidence="9" key="1">
    <citation type="journal article" date="2014" name="Nat. Commun.">
        <title>Genomic adaptations of the halophilic Dead Sea filamentous fungus Eurotium rubrum.</title>
        <authorList>
            <person name="Kis-Papo T."/>
            <person name="Weig A.R."/>
            <person name="Riley R."/>
            <person name="Persoh D."/>
            <person name="Salamov A."/>
            <person name="Sun H."/>
            <person name="Lipzen A."/>
            <person name="Wasser S.P."/>
            <person name="Rambold G."/>
            <person name="Grigoriev I.V."/>
            <person name="Nevo E."/>
        </authorList>
    </citation>
    <scope>NUCLEOTIDE SEQUENCE [LARGE SCALE GENOMIC DNA]</scope>
    <source>
        <strain evidence="9">CBS 135680</strain>
    </source>
</reference>
<dbReference type="SUPFAM" id="SSF52540">
    <property type="entry name" value="P-loop containing nucleoside triphosphate hydrolases"/>
    <property type="match status" value="4"/>
</dbReference>
<keyword evidence="5" id="KW-0175">Coiled coil</keyword>
<dbReference type="Pfam" id="PF17866">
    <property type="entry name" value="AAA_lid_6"/>
    <property type="match status" value="2"/>
</dbReference>
<dbReference type="InterPro" id="IPR027417">
    <property type="entry name" value="P-loop_NTPase"/>
</dbReference>
<dbReference type="FunFam" id="1.10.8.60:FF:000160">
    <property type="entry name" value="WGS project CABT00000000 data, contig 2.55"/>
    <property type="match status" value="1"/>
</dbReference>
<evidence type="ECO:0000259" key="7">
    <source>
        <dbReference type="SMART" id="SM00382"/>
    </source>
</evidence>
<evidence type="ECO:0000256" key="6">
    <source>
        <dbReference type="SAM" id="MobiDB-lite"/>
    </source>
</evidence>
<dbReference type="CDD" id="cd18808">
    <property type="entry name" value="SF1_C_Upf1"/>
    <property type="match status" value="1"/>
</dbReference>
<dbReference type="GO" id="GO:0005524">
    <property type="term" value="F:ATP binding"/>
    <property type="evidence" value="ECO:0007669"/>
    <property type="project" value="UniProtKB-KW"/>
</dbReference>
<evidence type="ECO:0000256" key="4">
    <source>
        <dbReference type="ARBA" id="ARBA00022840"/>
    </source>
</evidence>
<feature type="coiled-coil region" evidence="5">
    <location>
        <begin position="1150"/>
        <end position="1188"/>
    </location>
</feature>
<dbReference type="Pfam" id="PF13086">
    <property type="entry name" value="AAA_11"/>
    <property type="match status" value="1"/>
</dbReference>
<feature type="domain" description="AAA+ ATPase" evidence="7">
    <location>
        <begin position="1874"/>
        <end position="2011"/>
    </location>
</feature>
<dbReference type="CDD" id="cd06008">
    <property type="entry name" value="NF-X1-zinc-finger"/>
    <property type="match status" value="1"/>
</dbReference>
<dbReference type="PANTHER" id="PTHR43392:SF2">
    <property type="entry name" value="AAA-TYPE ATPASE FAMILY PROTEIN _ ANKYRIN REPEAT FAMILY PROTEIN"/>
    <property type="match status" value="1"/>
</dbReference>
<feature type="region of interest" description="Disordered" evidence="6">
    <location>
        <begin position="1802"/>
        <end position="1823"/>
    </location>
</feature>
<sequence length="2319" mass="260004">MSLPDQRTGRLDRFFDQVLRGKRALTTPENVKLFVEAVLAKDNNSACIERIIASPEARAAIHNGLRFDVSPAFINQTTSPFIRYLSDPTVKQLCNGQFLQELLTSIVEPRTIWNAFMVAFQIGKLSDDSTYAFAWMLFELLSLPPSSQIDLTEDVNKVVSDGLLQQSSSPDVRALGHKIEHILRVRSSNVHVDPDFAPGGRHDNDFAEFWKIAIHPTAREFTSTEKPFYRRADEIANIPAETRITAHLDNQFRLLREDMLSVLRDDIQIARGQKKGRRSVTLLRQLSLRGARCREGRRFKPFALSFVCEKGLESLSGLSHGQKKHFLKENLQFLRHHSFGCLTRQGEIISFGTLERDIDNLSLDPPQVVLQILGEAALEDTLLALRLYNDVDFLMVDAPVFAYEPILKCLQSKTDLALAKELLQHNRGDPAALSTLFSPSIVDQITAAGTTNIQHILKTTKPVSLETSQHESFLAGLKQSVSLIQGPPGTGKSFVGALLTKSFHEYTNEKILVMCYTNHALDQFLEDLLDIGIDKEAIVRLGSKSSPRTLELTLLNQRILYQRGKSSWDVVNSLESEADGLKNKLTEALDALQNFSVSTGAIMEFLEFEDPVFHKAFAPLEQSDGMTIVGAHGKSVDSHYFFDNWAQGKHPKALVKQLPEESQQVWDMEPEARKCYINKWKKTLLKEQIVIIQVIAQQFDVIQGRLGKMWNERALEILKTKRIIGCTTTGAAMYSEDIRQVEPGIVILEEAGEILESHVLTAMGSETKQLVLIGDHQQLRPKINNYGLSVEKGHGYDLNRSLFERLVLAGYPHSTLAKQHRMCPEISSLVRHLTYPDLLDDPKTLNRPPPLGLQDRIIFLDHRNAEAQFKTVSDRRDEGAKGSKQNTFEAEIVLKIVKYLGQQGYGTDDLVVLTPYLGQLHLLRDSLRKETDPVLNDLDSYDLVRAGLLSKAGAQHRKRPLRLSTIDNYQGEESDIVIVSLTRSNDDGDIGFMAAPQRLNVMLSRARNVLIMVGDSKTFMKSLKGKEIWTSFINHMDANHHLYDGLPVRCQRHGQEAVLKTKDDFERECPDGGCLLPCGAMLSCGVHPCPSKCHQLSDHSKMTCYKIVNSTCPRGHKTIQSCFQSGGICRHCVAEDEFMEKRRCRDMKLEAERERKQKQYARELSELQEEIERERRLQRDDYESLQRQKVMDQHQAELAKLKSGGKSLPNDINVDTNGDGHHTGVNCSAGPKHYHEQSGGPGDKADGNGAPQPVQISAHADWDFQKRFEGAQSAEIDTLMGMIGLNSVKEKFLSIKAQVDTAIRQNVDLKSERFGTILVGNPGTGKTTVARLYASFLASVGVLPGNIFEETTGSRLANDGVSGCQKTINKILNSGGGVLFIDEAYQLTEGQSLGTNVIDYLLAEVENLTGKIVIVLAGYRSRMEKFLGHNPGLPSRFPHELRFEDYSDNELRQIFEYRVSKKYNGQMKVTGGMNGLYSRIISRRVGRGRGKEGFANARAVENAVSRIIERQAIRLVRERRSQRSVDDMLFTKEDLIGPEPSKALENCSAWRKMREMIGLQSVKNTVRALLDSIEYNYHRELKEKPLVDFTLNRVFLGSPGTGKTSVAKLYGQILVDLGMLSNGEVVVKTPADFIGSVLGESEKNTKGVLASTVGKVLVIDEAYGLAGGGSSRSGTGSSTDIYRTAVVDTIVAEVQSTPGDDRCVLLLGYQDQMTEMFQNVNPGLSRRFPMDSAFTFEDFTDDELGQIMDLKLKQQEFETTVQGKKVALEVLSRARNRPNFGNAGEIDILLNNAKVRHQQRLSAEKASGRVPTNTSIFEPQDLDGEYDRGERAETNIPMLFAGNVGCEKIVEQLEGYRQTVRNMRMLDIDPRDQIPFNFLFRGPPGTGKTTTARKMGKVYYDMGFLSSADVIESSATDLIGQYVGQTSPKTQALLEKALGKVLLVDEAYRLGEGQFAKEAIDEVVDCITKPKFKQKLIVILAGYDGDINRLMAINPGLTSRFPESISFNSLDSNACVKLLTSLLSSRKQKLSQRLRIVNMDALEYPTFSFLEDLKRRFSTLAQILNWANARDVETLAQAIFRKAVNSIAHGCLVVGEDSVLSETDRMITERMHRQTTSNGHTPALQNGVAVDAQSSNAHSTKTTSNINSYQQPSEEEEEQQPDSPQPSVPMKVTRDPGVTDDVWNRLEQDKATEKARRKQYQKLLNEENATSKAVQDAQRKETDAAIQMKQDQNHDDEAMKRHEQERLKHELELRAYEDELKRLRKQKEEEQKRRKQEQEAQKKLRHMGVCPVGFQWIKQASGYRCAGGTHYVSNEQLGM</sequence>
<dbReference type="Proteomes" id="UP000019804">
    <property type="component" value="Unassembled WGS sequence"/>
</dbReference>
<feature type="domain" description="AAA+ ATPase" evidence="7">
    <location>
        <begin position="478"/>
        <end position="1016"/>
    </location>
</feature>
<dbReference type="InterPro" id="IPR047187">
    <property type="entry name" value="SF1_C_Upf1"/>
</dbReference>
<proteinExistence type="inferred from homology"/>
<feature type="domain" description="AAA+ ATPase" evidence="7">
    <location>
        <begin position="1590"/>
        <end position="1711"/>
    </location>
</feature>
<protein>
    <submittedName>
        <fullName evidence="8">Putative AAA family ATPase</fullName>
    </submittedName>
</protein>
<dbReference type="CDD" id="cd00009">
    <property type="entry name" value="AAA"/>
    <property type="match status" value="2"/>
</dbReference>
<dbReference type="InterPro" id="IPR000641">
    <property type="entry name" value="CbxX/CfxQ"/>
</dbReference>
<evidence type="ECO:0000313" key="8">
    <source>
        <dbReference type="EMBL" id="EYE92045.1"/>
    </source>
</evidence>
<gene>
    <name evidence="8" type="ORF">EURHEDRAFT_463339</name>
</gene>
<dbReference type="HOGENOM" id="CLU_001133_0_0_1"/>